<comment type="caution">
    <text evidence="4">The sequence shown here is derived from an EMBL/GenBank/DDBJ whole genome shotgun (WGS) entry which is preliminary data.</text>
</comment>
<dbReference type="GO" id="GO:0004331">
    <property type="term" value="F:fructose-2,6-bisphosphate 2-phosphatase activity"/>
    <property type="evidence" value="ECO:0007669"/>
    <property type="project" value="TreeGrafter"/>
</dbReference>
<evidence type="ECO:0008006" key="6">
    <source>
        <dbReference type="Google" id="ProtNLM"/>
    </source>
</evidence>
<dbReference type="AlphaFoldDB" id="A0A1F7GK91"/>
<dbReference type="CDD" id="cd07067">
    <property type="entry name" value="HP_PGM_like"/>
    <property type="match status" value="1"/>
</dbReference>
<dbReference type="EMBL" id="MFZH01000020">
    <property type="protein sequence ID" value="OGK18992.1"/>
    <property type="molecule type" value="Genomic_DNA"/>
</dbReference>
<dbReference type="PANTHER" id="PTHR46517:SF1">
    <property type="entry name" value="FRUCTOSE-2,6-BISPHOSPHATASE TIGAR"/>
    <property type="match status" value="1"/>
</dbReference>
<feature type="binding site" evidence="3">
    <location>
        <begin position="7"/>
        <end position="14"/>
    </location>
    <ligand>
        <name>substrate</name>
    </ligand>
</feature>
<evidence type="ECO:0000256" key="1">
    <source>
        <dbReference type="ARBA" id="ARBA00022801"/>
    </source>
</evidence>
<dbReference type="GO" id="GO:0045820">
    <property type="term" value="P:negative regulation of glycolytic process"/>
    <property type="evidence" value="ECO:0007669"/>
    <property type="project" value="TreeGrafter"/>
</dbReference>
<dbReference type="Pfam" id="PF00300">
    <property type="entry name" value="His_Phos_1"/>
    <property type="match status" value="1"/>
</dbReference>
<dbReference type="GO" id="GO:0043456">
    <property type="term" value="P:regulation of pentose-phosphate shunt"/>
    <property type="evidence" value="ECO:0007669"/>
    <property type="project" value="TreeGrafter"/>
</dbReference>
<dbReference type="Gene3D" id="3.40.50.1240">
    <property type="entry name" value="Phosphoglycerate mutase-like"/>
    <property type="match status" value="1"/>
</dbReference>
<dbReference type="InterPro" id="IPR013078">
    <property type="entry name" value="His_Pase_superF_clade-1"/>
</dbReference>
<dbReference type="Proteomes" id="UP000176850">
    <property type="component" value="Unassembled WGS sequence"/>
</dbReference>
<accession>A0A1F7GK91</accession>
<dbReference type="PIRSF" id="PIRSF000709">
    <property type="entry name" value="6PFK_2-Ptase"/>
    <property type="match status" value="1"/>
</dbReference>
<feature type="active site" description="Tele-phosphohistidine intermediate" evidence="2">
    <location>
        <position position="8"/>
    </location>
</feature>
<dbReference type="SUPFAM" id="SSF53254">
    <property type="entry name" value="Phosphoglycerate mutase-like"/>
    <property type="match status" value="1"/>
</dbReference>
<dbReference type="SMART" id="SM00855">
    <property type="entry name" value="PGAM"/>
    <property type="match status" value="1"/>
</dbReference>
<feature type="binding site" evidence="3">
    <location>
        <position position="57"/>
    </location>
    <ligand>
        <name>substrate</name>
    </ligand>
</feature>
<dbReference type="PANTHER" id="PTHR46517">
    <property type="entry name" value="FRUCTOSE-2,6-BISPHOSPHATASE TIGAR"/>
    <property type="match status" value="1"/>
</dbReference>
<evidence type="ECO:0000256" key="3">
    <source>
        <dbReference type="PIRSR" id="PIRSR613078-2"/>
    </source>
</evidence>
<reference evidence="4 5" key="1">
    <citation type="journal article" date="2016" name="Nat. Commun.">
        <title>Thousands of microbial genomes shed light on interconnected biogeochemical processes in an aquifer system.</title>
        <authorList>
            <person name="Anantharaman K."/>
            <person name="Brown C.T."/>
            <person name="Hug L.A."/>
            <person name="Sharon I."/>
            <person name="Castelle C.J."/>
            <person name="Probst A.J."/>
            <person name="Thomas B.C."/>
            <person name="Singh A."/>
            <person name="Wilkins M.J."/>
            <person name="Karaoz U."/>
            <person name="Brodie E.L."/>
            <person name="Williams K.H."/>
            <person name="Hubbard S.S."/>
            <person name="Banfield J.F."/>
        </authorList>
    </citation>
    <scope>NUCLEOTIDE SEQUENCE [LARGE SCALE GENOMIC DNA]</scope>
</reference>
<dbReference type="PROSITE" id="PS00175">
    <property type="entry name" value="PG_MUTASE"/>
    <property type="match status" value="1"/>
</dbReference>
<dbReference type="GO" id="GO:0005829">
    <property type="term" value="C:cytosol"/>
    <property type="evidence" value="ECO:0007669"/>
    <property type="project" value="TreeGrafter"/>
</dbReference>
<dbReference type="InterPro" id="IPR029033">
    <property type="entry name" value="His_PPase_superfam"/>
</dbReference>
<protein>
    <recommendedName>
        <fullName evidence="6">Phosphoglycerate mutase</fullName>
    </recommendedName>
</protein>
<dbReference type="InterPro" id="IPR051695">
    <property type="entry name" value="Phosphoglycerate_Mutase"/>
</dbReference>
<evidence type="ECO:0000313" key="4">
    <source>
        <dbReference type="EMBL" id="OGK18992.1"/>
    </source>
</evidence>
<evidence type="ECO:0000256" key="2">
    <source>
        <dbReference type="PIRSR" id="PIRSR613078-1"/>
    </source>
</evidence>
<sequence>MNLYIIRHGETEENARGVIMGHHHGTLSEKGLLQARENAKKLKDKSFAIIYCSDLQRCVDTAMQVMKYHKPTPIIYTEELRELNMGSFQGKDSKYIDWDKELNGDQFNTKIGNGESVSDLRQRVSQFIFYLIKKHYGKNVLLITHAGVTRQFISIIAHIPSQKVLDDIPIDQDKVYEFKLNSDGTGVYLNQ</sequence>
<keyword evidence="1" id="KW-0378">Hydrolase</keyword>
<gene>
    <name evidence="4" type="ORF">A2799_04200</name>
</gene>
<organism evidence="4 5">
    <name type="scientific">Candidatus Roizmanbacteria bacterium RIFCSPHIGHO2_01_FULL_39_24</name>
    <dbReference type="NCBI Taxonomy" id="1802032"/>
    <lineage>
        <taxon>Bacteria</taxon>
        <taxon>Candidatus Roizmaniibacteriota</taxon>
    </lineage>
</organism>
<feature type="active site" description="Proton donor/acceptor" evidence="2">
    <location>
        <position position="82"/>
    </location>
</feature>
<proteinExistence type="predicted"/>
<name>A0A1F7GK91_9BACT</name>
<evidence type="ECO:0000313" key="5">
    <source>
        <dbReference type="Proteomes" id="UP000176850"/>
    </source>
</evidence>
<dbReference type="InterPro" id="IPR001345">
    <property type="entry name" value="PG/BPGM_mutase_AS"/>
</dbReference>